<feature type="compositionally biased region" description="Low complexity" evidence="1">
    <location>
        <begin position="99"/>
        <end position="112"/>
    </location>
</feature>
<comment type="caution">
    <text evidence="2">The sequence shown here is derived from an EMBL/GenBank/DDBJ whole genome shotgun (WGS) entry which is preliminary data.</text>
</comment>
<sequence length="299" mass="32772">MGRRIKPKNPTFQSRLHFTRARHDHLNGGRSRTEQFYPDHFQAHRSILEEDSSSDSSSSFFSEAASCDIRDSNRDSTDDMFDYIFGDLGPSCNNPWRNSSDSGTSLSSSSYSPLYNRHSPLADSDRLPSTSTTTNSDGSISQQHPPPSAKKRRNQPPGNLTRAYHSCSEPLSNIIAAPPHPQPFLLPFTIAPDECSSSLSRGGARSLIMGSSRKSWNQALSKGMVSSSISFTSVISSIIRIQIPIQPMAMSAKPIASPPKKRFPSRPLSRVFIFSRASFAAFSCSSPTLENVLMAAGTH</sequence>
<organism evidence="2 3">
    <name type="scientific">Escallonia herrerae</name>
    <dbReference type="NCBI Taxonomy" id="1293975"/>
    <lineage>
        <taxon>Eukaryota</taxon>
        <taxon>Viridiplantae</taxon>
        <taxon>Streptophyta</taxon>
        <taxon>Embryophyta</taxon>
        <taxon>Tracheophyta</taxon>
        <taxon>Spermatophyta</taxon>
        <taxon>Magnoliopsida</taxon>
        <taxon>eudicotyledons</taxon>
        <taxon>Gunneridae</taxon>
        <taxon>Pentapetalae</taxon>
        <taxon>asterids</taxon>
        <taxon>campanulids</taxon>
        <taxon>Escalloniales</taxon>
        <taxon>Escalloniaceae</taxon>
        <taxon>Escallonia</taxon>
    </lineage>
</organism>
<dbReference type="Proteomes" id="UP001188597">
    <property type="component" value="Unassembled WGS sequence"/>
</dbReference>
<feature type="region of interest" description="Disordered" evidence="1">
    <location>
        <begin position="96"/>
        <end position="164"/>
    </location>
</feature>
<feature type="compositionally biased region" description="Polar residues" evidence="1">
    <location>
        <begin position="127"/>
        <end position="143"/>
    </location>
</feature>
<evidence type="ECO:0000313" key="2">
    <source>
        <dbReference type="EMBL" id="KAK3023260.1"/>
    </source>
</evidence>
<gene>
    <name evidence="2" type="ORF">RJ639_044426</name>
</gene>
<keyword evidence="3" id="KW-1185">Reference proteome</keyword>
<dbReference type="AlphaFoldDB" id="A0AA88WCW2"/>
<reference evidence="2" key="1">
    <citation type="submission" date="2022-12" db="EMBL/GenBank/DDBJ databases">
        <title>Draft genome assemblies for two species of Escallonia (Escalloniales).</title>
        <authorList>
            <person name="Chanderbali A."/>
            <person name="Dervinis C."/>
            <person name="Anghel I."/>
            <person name="Soltis D."/>
            <person name="Soltis P."/>
            <person name="Zapata F."/>
        </authorList>
    </citation>
    <scope>NUCLEOTIDE SEQUENCE</scope>
    <source>
        <strain evidence="2">UCBG64.0493</strain>
        <tissue evidence="2">Leaf</tissue>
    </source>
</reference>
<protein>
    <submittedName>
        <fullName evidence="2">Uncharacterized protein</fullName>
    </submittedName>
</protein>
<dbReference type="EMBL" id="JAVXUP010000666">
    <property type="protein sequence ID" value="KAK3023260.1"/>
    <property type="molecule type" value="Genomic_DNA"/>
</dbReference>
<name>A0AA88WCW2_9ASTE</name>
<proteinExistence type="predicted"/>
<evidence type="ECO:0000313" key="3">
    <source>
        <dbReference type="Proteomes" id="UP001188597"/>
    </source>
</evidence>
<evidence type="ECO:0000256" key="1">
    <source>
        <dbReference type="SAM" id="MobiDB-lite"/>
    </source>
</evidence>
<accession>A0AA88WCW2</accession>